<dbReference type="Pfam" id="PF13848">
    <property type="entry name" value="Thioredoxin_6"/>
    <property type="match status" value="1"/>
</dbReference>
<sequence>MRFAAILFIFALAFSEITENDGVLVLNDDNFDEAISQHESLLVKFFAPWCGHCKKLAPEYTAAAKELRTLNPPLYLAEVDATANPKLSQRFAIRGYPTLKFFKNGNAVDYDSGRSKNDIVNYMKKKSGPVAVTYTTKDDLETAIDAVEVAIVGYFKDTECEQYKQWYNVMAALDDVTAIYITDEAIAKEMKVEMPAIVMYKTLGYSIAFTGEMKDLNKWVILNQLPLIVPFSQQYSRKLFSPEHGIKYQLMFFAPEKNPGELKPILEKVAAAFMGKLFIVHIPSENARLLDYFGLTSDMVPALSMADFSDDNMLKYMFDREFTEEAITGFLNDFFEGKLTPFLKSEDVPEVQTEVVYVGEAGSGDA</sequence>
<evidence type="ECO:0000256" key="4">
    <source>
        <dbReference type="ARBA" id="ARBA00023157"/>
    </source>
</evidence>
<feature type="chain" id="PRO_5012317165" evidence="8">
    <location>
        <begin position="16"/>
        <end position="366"/>
    </location>
</feature>
<dbReference type="PANTHER" id="PTHR18929:SF240">
    <property type="entry name" value="PROTEIN DISULFIDE-ISOMERASE"/>
    <property type="match status" value="1"/>
</dbReference>
<evidence type="ECO:0000313" key="10">
    <source>
        <dbReference type="EMBL" id="OAO13713.1"/>
    </source>
</evidence>
<evidence type="ECO:0000256" key="3">
    <source>
        <dbReference type="ARBA" id="ARBA00022737"/>
    </source>
</evidence>
<reference evidence="10 11" key="1">
    <citation type="submission" date="2016-05" db="EMBL/GenBank/DDBJ databases">
        <title>Nuclear genome of Blastocystis sp. subtype 1 NandII.</title>
        <authorList>
            <person name="Gentekaki E."/>
            <person name="Curtis B."/>
            <person name="Stairs C."/>
            <person name="Eme L."/>
            <person name="Herman E."/>
            <person name="Klimes V."/>
            <person name="Arias M.C."/>
            <person name="Elias M."/>
            <person name="Hilliou F."/>
            <person name="Klute M."/>
            <person name="Malik S.-B."/>
            <person name="Pightling A."/>
            <person name="Rachubinski R."/>
            <person name="Salas D."/>
            <person name="Schlacht A."/>
            <person name="Suga H."/>
            <person name="Archibald J."/>
            <person name="Ball S.G."/>
            <person name="Clark G."/>
            <person name="Dacks J."/>
            <person name="Van Der Giezen M."/>
            <person name="Tsaousis A."/>
            <person name="Roger A."/>
        </authorList>
    </citation>
    <scope>NUCLEOTIDE SEQUENCE [LARGE SCALE GENOMIC DNA]</scope>
    <source>
        <strain evidence="11">ATCC 50177 / NandII</strain>
    </source>
</reference>
<dbReference type="FunFam" id="3.40.30.10:FF:000107">
    <property type="entry name" value="Protein disulfide-isomerase 5-2"/>
    <property type="match status" value="1"/>
</dbReference>
<dbReference type="OrthoDB" id="72053at2759"/>
<evidence type="ECO:0000256" key="1">
    <source>
        <dbReference type="ARBA" id="ARBA00006347"/>
    </source>
</evidence>
<dbReference type="GO" id="GO:0034976">
    <property type="term" value="P:response to endoplasmic reticulum stress"/>
    <property type="evidence" value="ECO:0007669"/>
    <property type="project" value="TreeGrafter"/>
</dbReference>
<evidence type="ECO:0000256" key="7">
    <source>
        <dbReference type="RuleBase" id="RU004208"/>
    </source>
</evidence>
<feature type="signal peptide" evidence="8">
    <location>
        <begin position="1"/>
        <end position="15"/>
    </location>
</feature>
<dbReference type="EMBL" id="LXWW01000336">
    <property type="protein sequence ID" value="OAO13713.1"/>
    <property type="molecule type" value="Genomic_DNA"/>
</dbReference>
<dbReference type="STRING" id="478820.A0A196S9L4"/>
<keyword evidence="5" id="KW-0413">Isomerase</keyword>
<dbReference type="InterPro" id="IPR017937">
    <property type="entry name" value="Thioredoxin_CS"/>
</dbReference>
<evidence type="ECO:0000256" key="5">
    <source>
        <dbReference type="ARBA" id="ARBA00023235"/>
    </source>
</evidence>
<dbReference type="SUPFAM" id="SSF52833">
    <property type="entry name" value="Thioredoxin-like"/>
    <property type="match status" value="3"/>
</dbReference>
<dbReference type="GO" id="GO:0003756">
    <property type="term" value="F:protein disulfide isomerase activity"/>
    <property type="evidence" value="ECO:0007669"/>
    <property type="project" value="InterPro"/>
</dbReference>
<dbReference type="PROSITE" id="PS51352">
    <property type="entry name" value="THIOREDOXIN_2"/>
    <property type="match status" value="1"/>
</dbReference>
<dbReference type="PRINTS" id="PR00421">
    <property type="entry name" value="THIOREDOXIN"/>
</dbReference>
<keyword evidence="4" id="KW-1015">Disulfide bond</keyword>
<evidence type="ECO:0000256" key="6">
    <source>
        <dbReference type="ARBA" id="ARBA00023284"/>
    </source>
</evidence>
<comment type="similarity">
    <text evidence="1 7">Belongs to the protein disulfide isomerase family.</text>
</comment>
<dbReference type="InterPro" id="IPR036249">
    <property type="entry name" value="Thioredoxin-like_sf"/>
</dbReference>
<evidence type="ECO:0000313" key="11">
    <source>
        <dbReference type="Proteomes" id="UP000078348"/>
    </source>
</evidence>
<proteinExistence type="inferred from homology"/>
<dbReference type="Pfam" id="PF00085">
    <property type="entry name" value="Thioredoxin"/>
    <property type="match status" value="1"/>
</dbReference>
<evidence type="ECO:0000256" key="8">
    <source>
        <dbReference type="SAM" id="SignalP"/>
    </source>
</evidence>
<evidence type="ECO:0000259" key="9">
    <source>
        <dbReference type="PROSITE" id="PS51352"/>
    </source>
</evidence>
<protein>
    <submittedName>
        <fullName evidence="10">Thioredoxin</fullName>
    </submittedName>
</protein>
<dbReference type="GO" id="GO:0006457">
    <property type="term" value="P:protein folding"/>
    <property type="evidence" value="ECO:0007669"/>
    <property type="project" value="TreeGrafter"/>
</dbReference>
<dbReference type="NCBIfam" id="TIGR01126">
    <property type="entry name" value="pdi_dom"/>
    <property type="match status" value="1"/>
</dbReference>
<keyword evidence="6" id="KW-0676">Redox-active center</keyword>
<dbReference type="CDD" id="cd02961">
    <property type="entry name" value="PDI_a_family"/>
    <property type="match status" value="1"/>
</dbReference>
<keyword evidence="11" id="KW-1185">Reference proteome</keyword>
<dbReference type="PROSITE" id="PS00194">
    <property type="entry name" value="THIOREDOXIN_1"/>
    <property type="match status" value="1"/>
</dbReference>
<dbReference type="PANTHER" id="PTHR18929">
    <property type="entry name" value="PROTEIN DISULFIDE ISOMERASE"/>
    <property type="match status" value="1"/>
</dbReference>
<dbReference type="CDD" id="cd02982">
    <property type="entry name" value="PDI_b'_family"/>
    <property type="match status" value="1"/>
</dbReference>
<accession>A0A196S9L4</accession>
<name>A0A196S9L4_BLAHN</name>
<comment type="caution">
    <text evidence="10">The sequence shown here is derived from an EMBL/GenBank/DDBJ whole genome shotgun (WGS) entry which is preliminary data.</text>
</comment>
<dbReference type="InterPro" id="IPR005788">
    <property type="entry name" value="PDI_thioredoxin-like_dom"/>
</dbReference>
<gene>
    <name evidence="10" type="ORF">AV274_4588</name>
</gene>
<feature type="domain" description="Thioredoxin" evidence="9">
    <location>
        <begin position="5"/>
        <end position="149"/>
    </location>
</feature>
<dbReference type="Gene3D" id="3.40.30.10">
    <property type="entry name" value="Glutaredoxin"/>
    <property type="match status" value="3"/>
</dbReference>
<dbReference type="Proteomes" id="UP000078348">
    <property type="component" value="Unassembled WGS sequence"/>
</dbReference>
<keyword evidence="2 8" id="KW-0732">Signal</keyword>
<keyword evidence="3" id="KW-0677">Repeat</keyword>
<dbReference type="InterPro" id="IPR013766">
    <property type="entry name" value="Thioredoxin_domain"/>
</dbReference>
<dbReference type="CDD" id="cd02981">
    <property type="entry name" value="PDI_b_family"/>
    <property type="match status" value="1"/>
</dbReference>
<organism evidence="10 11">
    <name type="scientific">Blastocystis sp. subtype 1 (strain ATCC 50177 / NandII)</name>
    <dbReference type="NCBI Taxonomy" id="478820"/>
    <lineage>
        <taxon>Eukaryota</taxon>
        <taxon>Sar</taxon>
        <taxon>Stramenopiles</taxon>
        <taxon>Bigyra</taxon>
        <taxon>Opalozoa</taxon>
        <taxon>Opalinata</taxon>
        <taxon>Blastocystidae</taxon>
        <taxon>Blastocystis</taxon>
    </lineage>
</organism>
<evidence type="ECO:0000256" key="2">
    <source>
        <dbReference type="ARBA" id="ARBA00022729"/>
    </source>
</evidence>
<dbReference type="GO" id="GO:0005783">
    <property type="term" value="C:endoplasmic reticulum"/>
    <property type="evidence" value="ECO:0007669"/>
    <property type="project" value="TreeGrafter"/>
</dbReference>
<dbReference type="AlphaFoldDB" id="A0A196S9L4"/>